<dbReference type="SUPFAM" id="SSF140453">
    <property type="entry name" value="EsxAB dimer-like"/>
    <property type="match status" value="1"/>
</dbReference>
<accession>A0A369AXR7</accession>
<dbReference type="AlphaFoldDB" id="A0A369AXR7"/>
<keyword evidence="2" id="KW-1185">Reference proteome</keyword>
<protein>
    <submittedName>
        <fullName evidence="1">WXG100 family type VII secretion target</fullName>
    </submittedName>
</protein>
<dbReference type="InterPro" id="IPR036689">
    <property type="entry name" value="ESAT-6-like_sf"/>
</dbReference>
<dbReference type="Pfam" id="PF06013">
    <property type="entry name" value="WXG100"/>
    <property type="match status" value="1"/>
</dbReference>
<dbReference type="Gene3D" id="1.10.287.1060">
    <property type="entry name" value="ESAT-6-like"/>
    <property type="match status" value="1"/>
</dbReference>
<proteinExistence type="predicted"/>
<sequence>MGRYVNVDYNRLYYAAKQILSKADALERVDMRAKSALQQVSYIWQGYSQIAYSTCEDRWRAYLGNMKNSLRSLARSLNSIADYYEREDKRLEAEARRRAEEARRRRAAQSLK</sequence>
<name>A0A369AXR7_9FIRM</name>
<dbReference type="Proteomes" id="UP000253034">
    <property type="component" value="Unassembled WGS sequence"/>
</dbReference>
<organism evidence="1 2">
    <name type="scientific">Anaerobacterium chartisolvens</name>
    <dbReference type="NCBI Taxonomy" id="1297424"/>
    <lineage>
        <taxon>Bacteria</taxon>
        <taxon>Bacillati</taxon>
        <taxon>Bacillota</taxon>
        <taxon>Clostridia</taxon>
        <taxon>Eubacteriales</taxon>
        <taxon>Oscillospiraceae</taxon>
        <taxon>Anaerobacterium</taxon>
    </lineage>
</organism>
<dbReference type="EMBL" id="QPJT01000019">
    <property type="protein sequence ID" value="RCX13016.1"/>
    <property type="molecule type" value="Genomic_DNA"/>
</dbReference>
<comment type="caution">
    <text evidence="1">The sequence shown here is derived from an EMBL/GenBank/DDBJ whole genome shotgun (WGS) entry which is preliminary data.</text>
</comment>
<reference evidence="1 2" key="1">
    <citation type="submission" date="2018-07" db="EMBL/GenBank/DDBJ databases">
        <title>Genomic Encyclopedia of Type Strains, Phase IV (KMG-IV): sequencing the most valuable type-strain genomes for metagenomic binning, comparative biology and taxonomic classification.</title>
        <authorList>
            <person name="Goeker M."/>
        </authorList>
    </citation>
    <scope>NUCLEOTIDE SEQUENCE [LARGE SCALE GENOMIC DNA]</scope>
    <source>
        <strain evidence="1 2">DSM 27016</strain>
    </source>
</reference>
<dbReference type="InterPro" id="IPR010310">
    <property type="entry name" value="T7SS_ESAT-6-like"/>
</dbReference>
<evidence type="ECO:0000313" key="1">
    <source>
        <dbReference type="EMBL" id="RCX13016.1"/>
    </source>
</evidence>
<gene>
    <name evidence="1" type="ORF">DFR58_11973</name>
</gene>
<dbReference type="RefSeq" id="WP_170138180.1">
    <property type="nucleotide sequence ID" value="NZ_QPJT01000019.1"/>
</dbReference>
<evidence type="ECO:0000313" key="2">
    <source>
        <dbReference type="Proteomes" id="UP000253034"/>
    </source>
</evidence>